<dbReference type="InterPro" id="IPR050441">
    <property type="entry name" value="RBM"/>
</dbReference>
<comment type="caution">
    <text evidence="14">The sequence shown here is derived from an EMBL/GenBank/DDBJ whole genome shotgun (WGS) entry which is preliminary data.</text>
</comment>
<dbReference type="InterPro" id="IPR035979">
    <property type="entry name" value="RBD_domain_sf"/>
</dbReference>
<evidence type="ECO:0000256" key="11">
    <source>
        <dbReference type="SAM" id="MobiDB-lite"/>
    </source>
</evidence>
<dbReference type="InterPro" id="IPR003954">
    <property type="entry name" value="RRM_euk-type"/>
</dbReference>
<sequence length="372" mass="39933">MGSTVELGAACLQSGGRAAMASDEGKLFVGGLSFDTNEQSLEQVFSKYGQISEVVVVKDRETQRSRGFGFVTFENIDDAKDAMMAMNGKSVDGRQIRVDQAGKSPDSRSRGYRGGSAGGRGFFRGGRGRGRGFSRGGGDRGYGGNRFESRSGGYGGSRDYYSSRSQSSGYGDRSSGGSYRDSYDSYATGHRHRFHRAMGPSVLPPPLLLLLPVLLLAALRCGAEEALPPRPPQATLSPPPAVTNGSQPGGPHNSTHARPPGTSGSPLLRSLYVVMGFCGLAVLYFLIREFRLKKPQRRRYGLLANTEDPTETASLDSDEETVFESRNLRWCATLPQLWDLGGLAGLETQEDPGTLPSFFHLLAGGPFPEVGN</sequence>
<feature type="compositionally biased region" description="Pro residues" evidence="11">
    <location>
        <begin position="228"/>
        <end position="241"/>
    </location>
</feature>
<dbReference type="SUPFAM" id="SSF54928">
    <property type="entry name" value="RNA-binding domain, RBD"/>
    <property type="match status" value="1"/>
</dbReference>
<keyword evidence="15" id="KW-1185">Reference proteome</keyword>
<evidence type="ECO:0000256" key="4">
    <source>
        <dbReference type="ARBA" id="ARBA00022490"/>
    </source>
</evidence>
<evidence type="ECO:0000256" key="7">
    <source>
        <dbReference type="ARBA" id="ARBA00023242"/>
    </source>
</evidence>
<feature type="region of interest" description="Disordered" evidence="11">
    <location>
        <begin position="228"/>
        <end position="262"/>
    </location>
</feature>
<comment type="subcellular location">
    <subcellularLocation>
        <location evidence="1">Cytoplasm</location>
    </subcellularLocation>
    <subcellularLocation>
        <location evidence="2">Nucleus</location>
        <location evidence="2">Nucleoplasm</location>
    </subcellularLocation>
</comment>
<gene>
    <name evidence="14" type="ORF">P7K49_032762</name>
</gene>
<evidence type="ECO:0000259" key="13">
    <source>
        <dbReference type="PROSITE" id="PS50102"/>
    </source>
</evidence>
<dbReference type="EMBL" id="JASSZA010000019">
    <property type="protein sequence ID" value="KAK2086855.1"/>
    <property type="molecule type" value="Genomic_DNA"/>
</dbReference>
<keyword evidence="5 10" id="KW-0694">RNA-binding</keyword>
<feature type="region of interest" description="Disordered" evidence="11">
    <location>
        <begin position="88"/>
        <end position="183"/>
    </location>
</feature>
<name>A0ABQ9TPZ8_SAGOE</name>
<dbReference type="PROSITE" id="PS50102">
    <property type="entry name" value="RRM"/>
    <property type="match status" value="1"/>
</dbReference>
<reference evidence="14 15" key="1">
    <citation type="submission" date="2023-05" db="EMBL/GenBank/DDBJ databases">
        <title>B98-5 Cell Line De Novo Hybrid Assembly: An Optical Mapping Approach.</title>
        <authorList>
            <person name="Kananen K."/>
            <person name="Auerbach J.A."/>
            <person name="Kautto E."/>
            <person name="Blachly J.S."/>
        </authorList>
    </citation>
    <scope>NUCLEOTIDE SEQUENCE [LARGE SCALE GENOMIC DNA]</scope>
    <source>
        <strain evidence="14">B95-8</strain>
        <tissue evidence="14">Cell line</tissue>
    </source>
</reference>
<evidence type="ECO:0000313" key="14">
    <source>
        <dbReference type="EMBL" id="KAK2086855.1"/>
    </source>
</evidence>
<evidence type="ECO:0000256" key="2">
    <source>
        <dbReference type="ARBA" id="ARBA00004642"/>
    </source>
</evidence>
<dbReference type="Pfam" id="PF00076">
    <property type="entry name" value="RRM_1"/>
    <property type="match status" value="1"/>
</dbReference>
<accession>A0ABQ9TPZ8</accession>
<keyword evidence="12" id="KW-0472">Membrane</keyword>
<feature type="compositionally biased region" description="Gly residues" evidence="11">
    <location>
        <begin position="133"/>
        <end position="144"/>
    </location>
</feature>
<dbReference type="Gene3D" id="3.30.70.330">
    <property type="match status" value="1"/>
</dbReference>
<feature type="compositionally biased region" description="Low complexity" evidence="11">
    <location>
        <begin position="157"/>
        <end position="183"/>
    </location>
</feature>
<dbReference type="InterPro" id="IPR012677">
    <property type="entry name" value="Nucleotide-bd_a/b_plait_sf"/>
</dbReference>
<evidence type="ECO:0000256" key="10">
    <source>
        <dbReference type="PROSITE-ProRule" id="PRU00176"/>
    </source>
</evidence>
<proteinExistence type="predicted"/>
<keyword evidence="4" id="KW-0963">Cytoplasm</keyword>
<organism evidence="14 15">
    <name type="scientific">Saguinus oedipus</name>
    <name type="common">Cotton-top tamarin</name>
    <name type="synonym">Oedipomidas oedipus</name>
    <dbReference type="NCBI Taxonomy" id="9490"/>
    <lineage>
        <taxon>Eukaryota</taxon>
        <taxon>Metazoa</taxon>
        <taxon>Chordata</taxon>
        <taxon>Craniata</taxon>
        <taxon>Vertebrata</taxon>
        <taxon>Euteleostomi</taxon>
        <taxon>Mammalia</taxon>
        <taxon>Eutheria</taxon>
        <taxon>Euarchontoglires</taxon>
        <taxon>Primates</taxon>
        <taxon>Haplorrhini</taxon>
        <taxon>Platyrrhini</taxon>
        <taxon>Cebidae</taxon>
        <taxon>Callitrichinae</taxon>
        <taxon>Saguinus</taxon>
    </lineage>
</organism>
<evidence type="ECO:0000256" key="3">
    <source>
        <dbReference type="ARBA" id="ARBA00021414"/>
    </source>
</evidence>
<dbReference type="Pfam" id="PF06679">
    <property type="entry name" value="DUF1180"/>
    <property type="match status" value="1"/>
</dbReference>
<evidence type="ECO:0000256" key="9">
    <source>
        <dbReference type="ARBA" id="ARBA00030301"/>
    </source>
</evidence>
<dbReference type="InterPro" id="IPR000504">
    <property type="entry name" value="RRM_dom"/>
</dbReference>
<evidence type="ECO:0000256" key="8">
    <source>
        <dbReference type="ARBA" id="ARBA00025992"/>
    </source>
</evidence>
<dbReference type="CDD" id="cd12449">
    <property type="entry name" value="RRM_CIRBP_RBM3"/>
    <property type="match status" value="1"/>
</dbReference>
<comment type="subunit">
    <text evidence="8">Interacts with EIF4G1. Associates with ribosomes.</text>
</comment>
<dbReference type="SMART" id="SM00360">
    <property type="entry name" value="RRM"/>
    <property type="match status" value="1"/>
</dbReference>
<evidence type="ECO:0000256" key="5">
    <source>
        <dbReference type="ARBA" id="ARBA00022884"/>
    </source>
</evidence>
<evidence type="ECO:0000256" key="6">
    <source>
        <dbReference type="ARBA" id="ARBA00023016"/>
    </source>
</evidence>
<keyword evidence="12" id="KW-0812">Transmembrane</keyword>
<evidence type="ECO:0000256" key="12">
    <source>
        <dbReference type="SAM" id="Phobius"/>
    </source>
</evidence>
<evidence type="ECO:0000256" key="1">
    <source>
        <dbReference type="ARBA" id="ARBA00004496"/>
    </source>
</evidence>
<keyword evidence="7" id="KW-0539">Nucleus</keyword>
<dbReference type="Proteomes" id="UP001266305">
    <property type="component" value="Unassembled WGS sequence"/>
</dbReference>
<keyword evidence="12" id="KW-1133">Transmembrane helix</keyword>
<keyword evidence="6" id="KW-0346">Stress response</keyword>
<feature type="transmembrane region" description="Helical" evidence="12">
    <location>
        <begin position="267"/>
        <end position="287"/>
    </location>
</feature>
<protein>
    <recommendedName>
        <fullName evidence="3">Cold-inducible RNA-binding protein</fullName>
    </recommendedName>
    <alternativeName>
        <fullName evidence="9">Glycine-rich RNA-binding protein CIRP</fullName>
    </alternativeName>
</protein>
<feature type="domain" description="RRM" evidence="13">
    <location>
        <begin position="25"/>
        <end position="103"/>
    </location>
</feature>
<dbReference type="SMART" id="SM00361">
    <property type="entry name" value="RRM_1"/>
    <property type="match status" value="1"/>
</dbReference>
<evidence type="ECO:0000313" key="15">
    <source>
        <dbReference type="Proteomes" id="UP001266305"/>
    </source>
</evidence>
<dbReference type="InterPro" id="IPR034278">
    <property type="entry name" value="RBM3/CIRBP_RRM"/>
</dbReference>
<feature type="compositionally biased region" description="Gly residues" evidence="11">
    <location>
        <begin position="112"/>
        <end position="125"/>
    </location>
</feature>
<dbReference type="PANTHER" id="PTHR48034">
    <property type="entry name" value="TRANSFORMER-2 SEX-DETERMINING PROTEIN-RELATED"/>
    <property type="match status" value="1"/>
</dbReference>